<name>A0A6I1EQE5_9BURK</name>
<reference evidence="4 5" key="1">
    <citation type="submission" date="2019-10" db="EMBL/GenBank/DDBJ databases">
        <title>Genome diversity of Sutterella seckii.</title>
        <authorList>
            <person name="Chaplin A.V."/>
            <person name="Sokolova S.R."/>
            <person name="Mosin K.A."/>
            <person name="Ivanova E.L."/>
            <person name="Kochetkova T.O."/>
            <person name="Goltsov A.Y."/>
            <person name="Trofimov D.Y."/>
            <person name="Efimov B.A."/>
        </authorList>
    </citation>
    <scope>NUCLEOTIDE SEQUENCE [LARGE SCALE GENOMIC DNA]</scope>
    <source>
        <strain evidence="4 5">ASD393</strain>
    </source>
</reference>
<dbReference type="SMART" id="SM00062">
    <property type="entry name" value="PBPb"/>
    <property type="match status" value="1"/>
</dbReference>
<dbReference type="OrthoDB" id="368476at2"/>
<evidence type="ECO:0000313" key="4">
    <source>
        <dbReference type="EMBL" id="KAB7655704.1"/>
    </source>
</evidence>
<protein>
    <submittedName>
        <fullName evidence="4">ABC transporter substrate-binding protein</fullName>
    </submittedName>
</protein>
<dbReference type="AlphaFoldDB" id="A0A6I1EQE5"/>
<proteinExistence type="predicted"/>
<accession>A0A6I1EQE5</accession>
<dbReference type="InterPro" id="IPR001638">
    <property type="entry name" value="Solute-binding_3/MltF_N"/>
</dbReference>
<dbReference type="Gene3D" id="3.40.190.10">
    <property type="entry name" value="Periplasmic binding protein-like II"/>
    <property type="match status" value="2"/>
</dbReference>
<dbReference type="Proteomes" id="UP000430564">
    <property type="component" value="Unassembled WGS sequence"/>
</dbReference>
<feature type="domain" description="Solute-binding protein family 3/N-terminal" evidence="3">
    <location>
        <begin position="48"/>
        <end position="281"/>
    </location>
</feature>
<dbReference type="CDD" id="cd01004">
    <property type="entry name" value="PBP2_MidA_like"/>
    <property type="match status" value="1"/>
</dbReference>
<dbReference type="EMBL" id="WEHX01000082">
    <property type="protein sequence ID" value="KAB7655704.1"/>
    <property type="molecule type" value="Genomic_DNA"/>
</dbReference>
<dbReference type="Pfam" id="PF00497">
    <property type="entry name" value="SBP_bac_3"/>
    <property type="match status" value="1"/>
</dbReference>
<evidence type="ECO:0000313" key="5">
    <source>
        <dbReference type="Proteomes" id="UP000430564"/>
    </source>
</evidence>
<keyword evidence="1 2" id="KW-0732">Signal</keyword>
<dbReference type="PANTHER" id="PTHR35936:SF17">
    <property type="entry name" value="ARGININE-BINDING EXTRACELLULAR PROTEIN ARTP"/>
    <property type="match status" value="1"/>
</dbReference>
<evidence type="ECO:0000259" key="3">
    <source>
        <dbReference type="SMART" id="SM00062"/>
    </source>
</evidence>
<evidence type="ECO:0000256" key="1">
    <source>
        <dbReference type="ARBA" id="ARBA00022729"/>
    </source>
</evidence>
<comment type="caution">
    <text evidence="4">The sequence shown here is derived from an EMBL/GenBank/DDBJ whole genome shotgun (WGS) entry which is preliminary data.</text>
</comment>
<organism evidence="4 5">
    <name type="scientific">Sutterella seckii</name>
    <dbReference type="NCBI Taxonomy" id="1944635"/>
    <lineage>
        <taxon>Bacteria</taxon>
        <taxon>Pseudomonadati</taxon>
        <taxon>Pseudomonadota</taxon>
        <taxon>Betaproteobacteria</taxon>
        <taxon>Burkholderiales</taxon>
        <taxon>Sutterellaceae</taxon>
        <taxon>Sutterella</taxon>
    </lineage>
</organism>
<feature type="chain" id="PRO_5026291290" evidence="2">
    <location>
        <begin position="24"/>
        <end position="295"/>
    </location>
</feature>
<dbReference type="PANTHER" id="PTHR35936">
    <property type="entry name" value="MEMBRANE-BOUND LYTIC MUREIN TRANSGLYCOSYLASE F"/>
    <property type="match status" value="1"/>
</dbReference>
<sequence>MKHAFTAAAAAAALLFGAGSAFAADIPVQKLDPALNAQLPQAIKDAGVIRNCVIGSFSPYTITRADKTIEGAAMDLTKALGEVLGVKIETTKIAGHSATMLGLKSGRYDVSLEPVGDYPDREVNYDFVDYVQEFVVFAVKKGNPHNIRSIADTCGLRVSVMAAGSAERVIKKQSEVCVKEGKKPVTVLSFEGQAAPTMALSSGRADAFFSSQAPLTYFVSQSGGKLELAAVGEKNGFSDIFQGAVLPKGSALTPVILEGMKVLFKNGTYQAVLDKWNLTYNKLEAPGINLATQKK</sequence>
<dbReference type="RefSeq" id="WP_152158873.1">
    <property type="nucleotide sequence ID" value="NZ_WEHX01000082.1"/>
</dbReference>
<gene>
    <name evidence="4" type="ORF">GBM95_09440</name>
</gene>
<dbReference type="SUPFAM" id="SSF53850">
    <property type="entry name" value="Periplasmic binding protein-like II"/>
    <property type="match status" value="1"/>
</dbReference>
<evidence type="ECO:0000256" key="2">
    <source>
        <dbReference type="SAM" id="SignalP"/>
    </source>
</evidence>
<feature type="signal peptide" evidence="2">
    <location>
        <begin position="1"/>
        <end position="23"/>
    </location>
</feature>